<dbReference type="RefSeq" id="XP_044567306.1">
    <property type="nucleotide sequence ID" value="XM_044701941.1"/>
</dbReference>
<evidence type="ECO:0000313" key="3">
    <source>
        <dbReference type="Proteomes" id="UP000444721"/>
    </source>
</evidence>
<feature type="compositionally biased region" description="Polar residues" evidence="1">
    <location>
        <begin position="383"/>
        <end position="393"/>
    </location>
</feature>
<feature type="compositionally biased region" description="Basic and acidic residues" evidence="1">
    <location>
        <begin position="510"/>
        <end position="519"/>
    </location>
</feature>
<accession>A0A6A5BWX9</accession>
<comment type="caution">
    <text evidence="2">The sequence shown here is derived from an EMBL/GenBank/DDBJ whole genome shotgun (WGS) entry which is preliminary data.</text>
</comment>
<feature type="compositionally biased region" description="Polar residues" evidence="1">
    <location>
        <begin position="15"/>
        <end position="24"/>
    </location>
</feature>
<sequence>MSGLNFVKSNSNIDAMLANNNSSPSHHKDDSAKKTMTNKDPFKNSPINLSMDIPMDEKPEKYNNNNNNNSTTSLTPPHPISSQHYYRKLFSAGNDKTSSSLENDSSQNSHQSSHHSILSPYSVQTGHPPSPMVLTPPALMYPANNYPIVMLPPQYYNTSPSNSSFPSMITDALFSLFKYIITFLISIGVFKFGKRWFKSYFSYLSKKKIFENSEPPIVSLPENNENSVLAESKEEDTVHNNQEHQPIASSKWQSTQQREPINDIGTILFLQRELNDLKLYMNELKTKISDIPSNSSFSSTLLKQIEMQHEQQKLVLSQNFSQNKHSDNLLNIMEMQREISNLRSDISQLKGMMTMTPTILSSNISPTRLYQTSQHSERDRDQQNSSVMHNPSSTAFQPKFLQQNLTSHSVIRNEAEVEQTNYREISTDSNTIERPSSPSLNISFSKSKDEPTKYVTGINKRTSINQAMEIDTNRTGIDVTNIVQEKQPSPVISSSSEKSSSEKTNQFYDNSEKTEKPETEPVLNSTNTNFDYYTEYGEKIEPISEEEYNQVYDDYLSSLGKRFENQFNFHTGVDVEQENNSAKTNNQEDKSSAAHEDTATSTTEEHQIAENTNVQQPQANKHISENEQAIYDDGTTPSAERKTVSDFDTTSPVDADVFNILKTPSLSFDELFVKAAPKTESTVNYGNNEFNSIHMYEADNIISSNNNSVNQTTLMTPSLKEATKELRKTQLTAKQKKSKIFGMLLGPEKKKKKKKDTAPKEEKQSEQEQLQTSQEIASSSTEVAAQTTPSSTGETNNIEFVTLKEQKENISSKDTSNNLEVFTRFENYPFDSDERFQRMLSLTADDDECPVDKSNPNFLTIQKGIYFKQLLGNDEFGVEAYFKHKGIDIGSSAVQNE</sequence>
<feature type="region of interest" description="Disordered" evidence="1">
    <location>
        <begin position="748"/>
        <end position="798"/>
    </location>
</feature>
<reference evidence="2 3" key="1">
    <citation type="journal article" date="2019" name="Sci. Rep.">
        <title>Nanopore sequencing improves the draft genome of the human pathogenic amoeba Naegleria fowleri.</title>
        <authorList>
            <person name="Liechti N."/>
            <person name="Schurch N."/>
            <person name="Bruggmann R."/>
            <person name="Wittwer M."/>
        </authorList>
    </citation>
    <scope>NUCLEOTIDE SEQUENCE [LARGE SCALE GENOMIC DNA]</scope>
    <source>
        <strain evidence="2 3">ATCC 30894</strain>
    </source>
</reference>
<feature type="compositionally biased region" description="Basic and acidic residues" evidence="1">
    <location>
        <begin position="586"/>
        <end position="608"/>
    </location>
</feature>
<name>A0A6A5BWX9_NAEFO</name>
<feature type="compositionally biased region" description="Low complexity" evidence="1">
    <location>
        <begin position="98"/>
        <end position="116"/>
    </location>
</feature>
<feature type="compositionally biased region" description="Polar residues" evidence="1">
    <location>
        <begin position="609"/>
        <end position="621"/>
    </location>
</feature>
<protein>
    <submittedName>
        <fullName evidence="2">Uncharacterized protein</fullName>
    </submittedName>
</protein>
<keyword evidence="3" id="KW-1185">Reference proteome</keyword>
<feature type="region of interest" description="Disordered" evidence="1">
    <location>
        <begin position="363"/>
        <end position="393"/>
    </location>
</feature>
<feature type="region of interest" description="Disordered" evidence="1">
    <location>
        <begin position="95"/>
        <end position="122"/>
    </location>
</feature>
<proteinExistence type="predicted"/>
<dbReference type="VEuPathDB" id="AmoebaDB:NF0028860"/>
<feature type="region of interest" description="Disordered" evidence="1">
    <location>
        <begin position="573"/>
        <end position="621"/>
    </location>
</feature>
<feature type="region of interest" description="Disordered" evidence="1">
    <location>
        <begin position="630"/>
        <end position="649"/>
    </location>
</feature>
<dbReference type="Proteomes" id="UP000444721">
    <property type="component" value="Unassembled WGS sequence"/>
</dbReference>
<feature type="compositionally biased region" description="Polar residues" evidence="1">
    <location>
        <begin position="70"/>
        <end position="79"/>
    </location>
</feature>
<feature type="region of interest" description="Disordered" evidence="1">
    <location>
        <begin position="15"/>
        <end position="79"/>
    </location>
</feature>
<feature type="region of interest" description="Disordered" evidence="1">
    <location>
        <begin position="487"/>
        <end position="528"/>
    </location>
</feature>
<gene>
    <name evidence="2" type="ORF">FDP41_011523</name>
</gene>
<dbReference type="VEuPathDB" id="AmoebaDB:NfTy_018410"/>
<dbReference type="VEuPathDB" id="AmoebaDB:FDP41_011523"/>
<dbReference type="EMBL" id="VFQX01000009">
    <property type="protein sequence ID" value="KAF0982593.1"/>
    <property type="molecule type" value="Genomic_DNA"/>
</dbReference>
<feature type="compositionally biased region" description="Polar residues" evidence="1">
    <location>
        <begin position="776"/>
        <end position="798"/>
    </location>
</feature>
<evidence type="ECO:0000313" key="2">
    <source>
        <dbReference type="EMBL" id="KAF0982593.1"/>
    </source>
</evidence>
<dbReference type="VEuPathDB" id="AmoebaDB:NF0028850"/>
<feature type="compositionally biased region" description="Polar residues" evidence="1">
    <location>
        <begin position="363"/>
        <end position="374"/>
    </location>
</feature>
<feature type="compositionally biased region" description="Polar residues" evidence="1">
    <location>
        <begin position="421"/>
        <end position="445"/>
    </location>
</feature>
<organism evidence="2 3">
    <name type="scientific">Naegleria fowleri</name>
    <name type="common">Brain eating amoeba</name>
    <dbReference type="NCBI Taxonomy" id="5763"/>
    <lineage>
        <taxon>Eukaryota</taxon>
        <taxon>Discoba</taxon>
        <taxon>Heterolobosea</taxon>
        <taxon>Tetramitia</taxon>
        <taxon>Eutetramitia</taxon>
        <taxon>Vahlkampfiidae</taxon>
        <taxon>Naegleria</taxon>
    </lineage>
</organism>
<dbReference type="OMA" id="NIMEMQR"/>
<evidence type="ECO:0000256" key="1">
    <source>
        <dbReference type="SAM" id="MobiDB-lite"/>
    </source>
</evidence>
<dbReference type="AlphaFoldDB" id="A0A6A5BWX9"/>
<feature type="compositionally biased region" description="Basic and acidic residues" evidence="1">
    <location>
        <begin position="756"/>
        <end position="766"/>
    </location>
</feature>
<feature type="region of interest" description="Disordered" evidence="1">
    <location>
        <begin position="421"/>
        <end position="450"/>
    </location>
</feature>
<dbReference type="GeneID" id="68118738"/>
<dbReference type="OrthoDB" id="10422767at2759"/>